<accession>D3FB72</accession>
<dbReference type="HOGENOM" id="CLU_879139_0_0_11"/>
<reference evidence="3" key="2">
    <citation type="submission" date="2010-01" db="EMBL/GenBank/DDBJ databases">
        <title>The complete genome of Conexibacter woesei DSM 14684.</title>
        <authorList>
            <consortium name="US DOE Joint Genome Institute (JGI-PGF)"/>
            <person name="Lucas S."/>
            <person name="Copeland A."/>
            <person name="Lapidus A."/>
            <person name="Glavina del Rio T."/>
            <person name="Dalin E."/>
            <person name="Tice H."/>
            <person name="Bruce D."/>
            <person name="Goodwin L."/>
            <person name="Pitluck S."/>
            <person name="Kyrpides N."/>
            <person name="Mavromatis K."/>
            <person name="Ivanova N."/>
            <person name="Mikhailova N."/>
            <person name="Chertkov O."/>
            <person name="Brettin T."/>
            <person name="Detter J.C."/>
            <person name="Han C."/>
            <person name="Larimer F."/>
            <person name="Land M."/>
            <person name="Hauser L."/>
            <person name="Markowitz V."/>
            <person name="Cheng J.-F."/>
            <person name="Hugenholtz P."/>
            <person name="Woyke T."/>
            <person name="Wu D."/>
            <person name="Pukall R."/>
            <person name="Steenblock K."/>
            <person name="Schneider S."/>
            <person name="Klenk H.-P."/>
            <person name="Eisen J.A."/>
        </authorList>
    </citation>
    <scope>NUCLEOTIDE SEQUENCE [LARGE SCALE GENOMIC DNA]</scope>
    <source>
        <strain evidence="3">DSM 14684 / CIP 108061 / JCM 11494 / NBRC 100937 / ID131577</strain>
    </source>
</reference>
<feature type="compositionally biased region" description="Basic residues" evidence="1">
    <location>
        <begin position="239"/>
        <end position="253"/>
    </location>
</feature>
<evidence type="ECO:0000256" key="1">
    <source>
        <dbReference type="SAM" id="MobiDB-lite"/>
    </source>
</evidence>
<feature type="region of interest" description="Disordered" evidence="1">
    <location>
        <begin position="231"/>
        <end position="253"/>
    </location>
</feature>
<evidence type="ECO:0000313" key="2">
    <source>
        <dbReference type="EMBL" id="ADB53264.1"/>
    </source>
</evidence>
<keyword evidence="3" id="KW-1185">Reference proteome</keyword>
<dbReference type="STRING" id="469383.Cwoe_4852"/>
<dbReference type="EMBL" id="CP001854">
    <property type="protein sequence ID" value="ADB53264.1"/>
    <property type="molecule type" value="Genomic_DNA"/>
</dbReference>
<evidence type="ECO:0000313" key="3">
    <source>
        <dbReference type="Proteomes" id="UP000008229"/>
    </source>
</evidence>
<gene>
    <name evidence="2" type="ordered locus">Cwoe_4852</name>
</gene>
<reference evidence="2 3" key="1">
    <citation type="journal article" date="2010" name="Stand. Genomic Sci.">
        <title>Complete genome sequence of Conexibacter woesei type strain (ID131577).</title>
        <authorList>
            <person name="Pukall R."/>
            <person name="Lapidus A."/>
            <person name="Glavina Del Rio T."/>
            <person name="Copeland A."/>
            <person name="Tice H."/>
            <person name="Cheng J.-F."/>
            <person name="Lucas S."/>
            <person name="Chen F."/>
            <person name="Nolan M."/>
            <person name="Bruce D."/>
            <person name="Goodwin L."/>
            <person name="Pitluck S."/>
            <person name="Mavromatis K."/>
            <person name="Ivanova N."/>
            <person name="Ovchinnikova G."/>
            <person name="Pati A."/>
            <person name="Chen A."/>
            <person name="Palaniappan K."/>
            <person name="Land M."/>
            <person name="Hauser L."/>
            <person name="Chang Y.-J."/>
            <person name="Jeffries C.D."/>
            <person name="Chain P."/>
            <person name="Meincke L."/>
            <person name="Sims D."/>
            <person name="Brettin T."/>
            <person name="Detter J.C."/>
            <person name="Rohde M."/>
            <person name="Goeker M."/>
            <person name="Bristow J."/>
            <person name="Eisen J.A."/>
            <person name="Markowitz V."/>
            <person name="Kyrpides N.C."/>
            <person name="Klenk H.-P."/>
            <person name="Hugenholtz P."/>
        </authorList>
    </citation>
    <scope>NUCLEOTIDE SEQUENCE [LARGE SCALE GENOMIC DNA]</scope>
    <source>
        <strain evidence="3">DSM 14684 / CIP 108061 / JCM 11494 / NBRC 100937 / ID131577</strain>
    </source>
</reference>
<organism evidence="2 3">
    <name type="scientific">Conexibacter woesei (strain DSM 14684 / CCUG 47730 / CIP 108061 / JCM 11494 / NBRC 100937 / ID131577)</name>
    <dbReference type="NCBI Taxonomy" id="469383"/>
    <lineage>
        <taxon>Bacteria</taxon>
        <taxon>Bacillati</taxon>
        <taxon>Actinomycetota</taxon>
        <taxon>Thermoleophilia</taxon>
        <taxon>Solirubrobacterales</taxon>
        <taxon>Conexibacteraceae</taxon>
        <taxon>Conexibacter</taxon>
    </lineage>
</organism>
<proteinExistence type="predicted"/>
<dbReference type="AlphaFoldDB" id="D3FB72"/>
<dbReference type="Proteomes" id="UP000008229">
    <property type="component" value="Chromosome"/>
</dbReference>
<evidence type="ECO:0008006" key="4">
    <source>
        <dbReference type="Google" id="ProtNLM"/>
    </source>
</evidence>
<protein>
    <recommendedName>
        <fullName evidence="4">Ig-like domain-containing protein</fullName>
    </recommendedName>
</protein>
<dbReference type="Gene3D" id="2.60.40.2700">
    <property type="match status" value="2"/>
</dbReference>
<dbReference type="eggNOG" id="COG3391">
    <property type="taxonomic scope" value="Bacteria"/>
</dbReference>
<sequence length="316" mass="32157">MTITYERLKPSVDVAPSLQGPGVSGILGNHLVCDPGTWSELPTFAFAWLRDGQPIAGQTGTRFDPSDADANRQIACEVTASNVAGSTIVRTPAVRFGSRAVAPPAPQEQFGFSAPPSIAGKVAVGSTLTCSGGVFQGAVAQIDRAWLRDGAQIASGATYRVAAADAGRALQCSATVVRPGGLRVVAHSPVVAGPPRVTLLTRSVTVSKGVAPLDVFCVAATSCRVTATATAAASGRSSARTRSRSRSRGRGRARRAVLARASAVRVDGGAPGTLKLALTAAGRAALRAAGRRGLSLAVTLAPQDGANVVTTVSVRR</sequence>
<dbReference type="RefSeq" id="WP_012936315.1">
    <property type="nucleotide sequence ID" value="NC_013739.1"/>
</dbReference>
<dbReference type="KEGG" id="cwo:Cwoe_4852"/>
<name>D3FB72_CONWI</name>